<sequence length="299" mass="33668">MSRRARALPVLMYHHVSTSPSMITVAPQHFAAQMAYLASAGYRTIGAAQLAAFMRGEDVPEKSLVITFDDGYLDNWVHAHPVLQRHGFTALCFLVSSWPGAGDVRPHAANATPDALPPLLDHHAGERAIEAGRTDDVALRWSEIDAMRAAGTFEFHSHTHTHVRWDQVMTSREQKRACLKDDLSASRETLAQRLGEVSDHLCWPQGYYDDDYREVARDAGFRHFYTCHVGTNARASLKAQANERSINRLEVRDRPASWLASRLWVHSRPTLSRAYLRHQALREKCGNGIVHRIGCIAMR</sequence>
<name>A0A0L0M5R0_9BURK</name>
<reference evidence="4" key="1">
    <citation type="submission" date="2015-06" db="EMBL/GenBank/DDBJ databases">
        <title>Comparative genomics of Burkholderia leaf nodule symbionts.</title>
        <authorList>
            <person name="Carlier A."/>
            <person name="Eberl L."/>
            <person name="Pinto-Carbo M."/>
        </authorList>
    </citation>
    <scope>NUCLEOTIDE SEQUENCE [LARGE SCALE GENOMIC DNA]</scope>
    <source>
        <strain evidence="4">UZHbot4</strain>
    </source>
</reference>
<dbReference type="PANTHER" id="PTHR34216">
    <property type="match status" value="1"/>
</dbReference>
<dbReference type="EMBL" id="LFJJ01000203">
    <property type="protein sequence ID" value="KND58002.1"/>
    <property type="molecule type" value="Genomic_DNA"/>
</dbReference>
<evidence type="ECO:0000259" key="2">
    <source>
        <dbReference type="PROSITE" id="PS51677"/>
    </source>
</evidence>
<dbReference type="Proteomes" id="UP000036959">
    <property type="component" value="Unassembled WGS sequence"/>
</dbReference>
<dbReference type="SUPFAM" id="SSF88713">
    <property type="entry name" value="Glycoside hydrolase/deacetylase"/>
    <property type="match status" value="1"/>
</dbReference>
<dbReference type="RefSeq" id="WP_050455514.1">
    <property type="nucleotide sequence ID" value="NZ_LFJJ01000203.1"/>
</dbReference>
<evidence type="ECO:0000256" key="1">
    <source>
        <dbReference type="ARBA" id="ARBA00022729"/>
    </source>
</evidence>
<feature type="domain" description="NodB homology" evidence="2">
    <location>
        <begin position="62"/>
        <end position="299"/>
    </location>
</feature>
<dbReference type="InterPro" id="IPR051398">
    <property type="entry name" value="Polysacch_Deacetylase"/>
</dbReference>
<evidence type="ECO:0000313" key="4">
    <source>
        <dbReference type="Proteomes" id="UP000036959"/>
    </source>
</evidence>
<organism evidence="3 4">
    <name type="scientific">Candidatus Burkholderia verschuerenii</name>
    <dbReference type="NCBI Taxonomy" id="242163"/>
    <lineage>
        <taxon>Bacteria</taxon>
        <taxon>Pseudomonadati</taxon>
        <taxon>Pseudomonadota</taxon>
        <taxon>Betaproteobacteria</taxon>
        <taxon>Burkholderiales</taxon>
        <taxon>Burkholderiaceae</taxon>
        <taxon>Burkholderia</taxon>
    </lineage>
</organism>
<accession>A0A0L0M5R0</accession>
<evidence type="ECO:0000313" key="3">
    <source>
        <dbReference type="EMBL" id="KND58002.1"/>
    </source>
</evidence>
<dbReference type="InterPro" id="IPR002509">
    <property type="entry name" value="NODB_dom"/>
</dbReference>
<dbReference type="CDD" id="cd10969">
    <property type="entry name" value="CE4_Ecf1_like_5s"/>
    <property type="match status" value="1"/>
</dbReference>
<dbReference type="AlphaFoldDB" id="A0A0L0M5R0"/>
<protein>
    <submittedName>
        <fullName evidence="3">Polysaccharide deacetylase</fullName>
    </submittedName>
</protein>
<dbReference type="InterPro" id="IPR011330">
    <property type="entry name" value="Glyco_hydro/deAcase_b/a-brl"/>
</dbReference>
<dbReference type="Pfam" id="PF01522">
    <property type="entry name" value="Polysacc_deac_1"/>
    <property type="match status" value="1"/>
</dbReference>
<dbReference type="GO" id="GO:0005975">
    <property type="term" value="P:carbohydrate metabolic process"/>
    <property type="evidence" value="ECO:0007669"/>
    <property type="project" value="InterPro"/>
</dbReference>
<proteinExistence type="predicted"/>
<keyword evidence="1" id="KW-0732">Signal</keyword>
<gene>
    <name evidence="3" type="ORF">BVER_00287</name>
</gene>
<dbReference type="PANTHER" id="PTHR34216:SF13">
    <property type="entry name" value="XYLANASE_CHITIN DEACETYLASE"/>
    <property type="match status" value="1"/>
</dbReference>
<comment type="caution">
    <text evidence="3">The sequence shown here is derived from an EMBL/GenBank/DDBJ whole genome shotgun (WGS) entry which is preliminary data.</text>
</comment>
<keyword evidence="4" id="KW-1185">Reference proteome</keyword>
<dbReference type="PROSITE" id="PS51677">
    <property type="entry name" value="NODB"/>
    <property type="match status" value="1"/>
</dbReference>
<dbReference type="OrthoDB" id="9814639at2"/>
<dbReference type="Gene3D" id="3.20.20.370">
    <property type="entry name" value="Glycoside hydrolase/deacetylase"/>
    <property type="match status" value="1"/>
</dbReference>
<dbReference type="GO" id="GO:0016810">
    <property type="term" value="F:hydrolase activity, acting on carbon-nitrogen (but not peptide) bonds"/>
    <property type="evidence" value="ECO:0007669"/>
    <property type="project" value="InterPro"/>
</dbReference>
<dbReference type="PATRIC" id="fig|242163.4.peg.2822"/>